<proteinExistence type="inferred from homology"/>
<name>A0A671VR41_SPAAU</name>
<accession>A0A671VR41</accession>
<dbReference type="InterPro" id="IPR051033">
    <property type="entry name" value="SH3BGR"/>
</dbReference>
<comment type="similarity">
    <text evidence="1">Belongs to the SH3BGR family.</text>
</comment>
<dbReference type="InterPro" id="IPR006993">
    <property type="entry name" value="Glut_rich_SH3-bd"/>
</dbReference>
<dbReference type="AlphaFoldDB" id="A0A671VR41"/>
<gene>
    <name evidence="2" type="primary">zgc:153284</name>
</gene>
<dbReference type="GO" id="GO:0005737">
    <property type="term" value="C:cytoplasm"/>
    <property type="evidence" value="ECO:0007669"/>
    <property type="project" value="TreeGrafter"/>
</dbReference>
<dbReference type="PANTHER" id="PTHR12232:SF15">
    <property type="entry name" value="SH3 DOMAIN-BINDING GLUTAMIC ACID-RICH PROTEIN HOMOLOG"/>
    <property type="match status" value="1"/>
</dbReference>
<dbReference type="GeneTree" id="ENSGT00940000157260"/>
<keyword evidence="3" id="KW-1185">Reference proteome</keyword>
<evidence type="ECO:0000313" key="2">
    <source>
        <dbReference type="Ensembl" id="ENSSAUP00010029463.1"/>
    </source>
</evidence>
<reference evidence="2" key="1">
    <citation type="submission" date="2021-04" db="EMBL/GenBank/DDBJ databases">
        <authorList>
            <consortium name="Wellcome Sanger Institute Data Sharing"/>
        </authorList>
    </citation>
    <scope>NUCLEOTIDE SEQUENCE [LARGE SCALE GENOMIC DNA]</scope>
</reference>
<evidence type="ECO:0000256" key="1">
    <source>
        <dbReference type="ARBA" id="ARBA00007764"/>
    </source>
</evidence>
<reference evidence="2" key="2">
    <citation type="submission" date="2025-08" db="UniProtKB">
        <authorList>
            <consortium name="Ensembl"/>
        </authorList>
    </citation>
    <scope>IDENTIFICATION</scope>
</reference>
<dbReference type="InParanoid" id="A0A671VR41"/>
<dbReference type="Ensembl" id="ENSSAUT00010031064.1">
    <property type="protein sequence ID" value="ENSSAUP00010029463.1"/>
    <property type="gene ID" value="ENSSAUG00010012660.1"/>
</dbReference>
<dbReference type="Proteomes" id="UP000472265">
    <property type="component" value="Chromosome 22"/>
</dbReference>
<dbReference type="Pfam" id="PF04908">
    <property type="entry name" value="SH3BGR"/>
    <property type="match status" value="1"/>
</dbReference>
<dbReference type="OMA" id="VYCGDFA"/>
<evidence type="ECO:0000313" key="3">
    <source>
        <dbReference type="Proteomes" id="UP000472265"/>
    </source>
</evidence>
<dbReference type="PANTHER" id="PTHR12232">
    <property type="entry name" value="SH3 DOMAIN-BINDING GLUTAMIC ACID-RICH-LIKE PROTEIN"/>
    <property type="match status" value="1"/>
</dbReference>
<sequence length="91" mass="10047">MSTTVFFSSVSSSTEIKKQQQRILMVLDSKKVPYKLVDVSSDEEGKALMREIAGDQKALPPQIANGAVYCGDFAAFENAVEAEELEKFLKL</sequence>
<reference evidence="2" key="3">
    <citation type="submission" date="2025-09" db="UniProtKB">
        <authorList>
            <consortium name="Ensembl"/>
        </authorList>
    </citation>
    <scope>IDENTIFICATION</scope>
</reference>
<dbReference type="SUPFAM" id="SSF52833">
    <property type="entry name" value="Thioredoxin-like"/>
    <property type="match status" value="1"/>
</dbReference>
<dbReference type="PROSITE" id="PS51354">
    <property type="entry name" value="GLUTAREDOXIN_2"/>
    <property type="match status" value="1"/>
</dbReference>
<protein>
    <submittedName>
        <fullName evidence="2">SH3 domain-binding glutamic acid-rich-like protein 3</fullName>
    </submittedName>
</protein>
<dbReference type="Gene3D" id="3.40.30.10">
    <property type="entry name" value="Glutaredoxin"/>
    <property type="match status" value="1"/>
</dbReference>
<dbReference type="InterPro" id="IPR036249">
    <property type="entry name" value="Thioredoxin-like_sf"/>
</dbReference>
<organism evidence="2 3">
    <name type="scientific">Sparus aurata</name>
    <name type="common">Gilthead sea bream</name>
    <dbReference type="NCBI Taxonomy" id="8175"/>
    <lineage>
        <taxon>Eukaryota</taxon>
        <taxon>Metazoa</taxon>
        <taxon>Chordata</taxon>
        <taxon>Craniata</taxon>
        <taxon>Vertebrata</taxon>
        <taxon>Euteleostomi</taxon>
        <taxon>Actinopterygii</taxon>
        <taxon>Neopterygii</taxon>
        <taxon>Teleostei</taxon>
        <taxon>Neoteleostei</taxon>
        <taxon>Acanthomorphata</taxon>
        <taxon>Eupercaria</taxon>
        <taxon>Spariformes</taxon>
        <taxon>Sparidae</taxon>
        <taxon>Sparus</taxon>
    </lineage>
</organism>